<reference evidence="1" key="2">
    <citation type="journal article" date="2022" name="Microb. Genom.">
        <title>A chromosome-scale genome assembly of the tomato pathogen Cladosporium fulvum reveals a compartmentalized genome architecture and the presence of a dispensable chromosome.</title>
        <authorList>
            <person name="Zaccaron A.Z."/>
            <person name="Chen L.H."/>
            <person name="Samaras A."/>
            <person name="Stergiopoulos I."/>
        </authorList>
    </citation>
    <scope>NUCLEOTIDE SEQUENCE</scope>
    <source>
        <strain evidence="1">Race5_Kim</strain>
    </source>
</reference>
<dbReference type="EMBL" id="CP090167">
    <property type="protein sequence ID" value="UJO17887.1"/>
    <property type="molecule type" value="Genomic_DNA"/>
</dbReference>
<dbReference type="RefSeq" id="XP_047762253.1">
    <property type="nucleotide sequence ID" value="XM_047904723.1"/>
</dbReference>
<accession>A0A9Q8LI41</accession>
<dbReference type="SUPFAM" id="SSF53335">
    <property type="entry name" value="S-adenosyl-L-methionine-dependent methyltransferases"/>
    <property type="match status" value="1"/>
</dbReference>
<evidence type="ECO:0000313" key="1">
    <source>
        <dbReference type="EMBL" id="UJO17887.1"/>
    </source>
</evidence>
<dbReference type="GO" id="GO:0008168">
    <property type="term" value="F:methyltransferase activity"/>
    <property type="evidence" value="ECO:0007669"/>
    <property type="project" value="UniProtKB-KW"/>
</dbReference>
<gene>
    <name evidence="1" type="ORF">CLAFUR5_05575</name>
</gene>
<dbReference type="KEGG" id="ffu:CLAFUR5_05575"/>
<keyword evidence="1" id="KW-0808">Transferase</keyword>
<reference evidence="1" key="1">
    <citation type="submission" date="2021-12" db="EMBL/GenBank/DDBJ databases">
        <authorList>
            <person name="Zaccaron A."/>
            <person name="Stergiopoulos I."/>
        </authorList>
    </citation>
    <scope>NUCLEOTIDE SEQUENCE</scope>
    <source>
        <strain evidence="1">Race5_Kim</strain>
    </source>
</reference>
<name>A0A9Q8LI41_PASFU</name>
<dbReference type="Proteomes" id="UP000756132">
    <property type="component" value="Chromosome 5"/>
</dbReference>
<keyword evidence="2" id="KW-1185">Reference proteome</keyword>
<dbReference type="OrthoDB" id="2013972at2759"/>
<dbReference type="AlphaFoldDB" id="A0A9Q8LI41"/>
<dbReference type="InterPro" id="IPR029063">
    <property type="entry name" value="SAM-dependent_MTases_sf"/>
</dbReference>
<proteinExistence type="predicted"/>
<dbReference type="GO" id="GO:0032259">
    <property type="term" value="P:methylation"/>
    <property type="evidence" value="ECO:0007669"/>
    <property type="project" value="UniProtKB-KW"/>
</dbReference>
<evidence type="ECO:0000313" key="2">
    <source>
        <dbReference type="Proteomes" id="UP000756132"/>
    </source>
</evidence>
<protein>
    <submittedName>
        <fullName evidence="1">Methyltransferase tdiE</fullName>
    </submittedName>
</protein>
<sequence>MKMGRPLGSDASEMFEQWMAEAGFVDIQTKMFMWPSNSWPKDPVMKELGRWNQVNIIEGLEGFCLALLTRALGWTKEEVEIFVAKITADLRNKKIHAYFQMPVVFGRKPFPGEVTLQ</sequence>
<dbReference type="GeneID" id="71985453"/>
<organism evidence="1 2">
    <name type="scientific">Passalora fulva</name>
    <name type="common">Tomato leaf mold</name>
    <name type="synonym">Cladosporium fulvum</name>
    <dbReference type="NCBI Taxonomy" id="5499"/>
    <lineage>
        <taxon>Eukaryota</taxon>
        <taxon>Fungi</taxon>
        <taxon>Dikarya</taxon>
        <taxon>Ascomycota</taxon>
        <taxon>Pezizomycotina</taxon>
        <taxon>Dothideomycetes</taxon>
        <taxon>Dothideomycetidae</taxon>
        <taxon>Mycosphaerellales</taxon>
        <taxon>Mycosphaerellaceae</taxon>
        <taxon>Fulvia</taxon>
    </lineage>
</organism>
<keyword evidence="1" id="KW-0489">Methyltransferase</keyword>